<proteinExistence type="predicted"/>
<dbReference type="EMBL" id="LGST01000031">
    <property type="protein sequence ID" value="KND98759.1"/>
    <property type="molecule type" value="Genomic_DNA"/>
</dbReference>
<name>A0A0L0NXN2_CANAR</name>
<reference evidence="2" key="1">
    <citation type="journal article" date="2015" name="BMC Genomics">
        <title>Draft genome of a commonly misdiagnosed multidrug resistant pathogen Candida auris.</title>
        <authorList>
            <person name="Chatterjee S."/>
            <person name="Alampalli S.V."/>
            <person name="Nageshan R.K."/>
            <person name="Chettiar S.T."/>
            <person name="Joshi S."/>
            <person name="Tatu U.S."/>
        </authorList>
    </citation>
    <scope>NUCLEOTIDE SEQUENCE [LARGE SCALE GENOMIC DNA]</scope>
    <source>
        <strain evidence="2">6684</strain>
    </source>
</reference>
<accession>A0A0L0NXN2</accession>
<dbReference type="Proteomes" id="UP000037122">
    <property type="component" value="Unassembled WGS sequence"/>
</dbReference>
<dbReference type="VEuPathDB" id="FungiDB:QG37_04668"/>
<gene>
    <name evidence="1" type="ORF">QG37_04668</name>
</gene>
<evidence type="ECO:0000313" key="1">
    <source>
        <dbReference type="EMBL" id="KND98759.1"/>
    </source>
</evidence>
<organism evidence="1 2">
    <name type="scientific">Candidozyma auris</name>
    <name type="common">Yeast</name>
    <name type="synonym">Candida auris</name>
    <dbReference type="NCBI Taxonomy" id="498019"/>
    <lineage>
        <taxon>Eukaryota</taxon>
        <taxon>Fungi</taxon>
        <taxon>Dikarya</taxon>
        <taxon>Ascomycota</taxon>
        <taxon>Saccharomycotina</taxon>
        <taxon>Pichiomycetes</taxon>
        <taxon>Metschnikowiaceae</taxon>
        <taxon>Candidozyma</taxon>
    </lineage>
</organism>
<protein>
    <submittedName>
        <fullName evidence="1">Uncharacterized protein</fullName>
    </submittedName>
</protein>
<sequence length="48" mass="5284">MVLGKLVVAHDKTSRRTKKGGIEEGVKKAGKNAGKRLDLREGGDLRYF</sequence>
<comment type="caution">
    <text evidence="1">The sequence shown here is derived from an EMBL/GenBank/DDBJ whole genome shotgun (WGS) entry which is preliminary data.</text>
</comment>
<evidence type="ECO:0000313" key="2">
    <source>
        <dbReference type="Proteomes" id="UP000037122"/>
    </source>
</evidence>
<dbReference type="AlphaFoldDB" id="A0A0L0NXN2"/>